<feature type="region of interest" description="Disordered" evidence="1">
    <location>
        <begin position="38"/>
        <end position="64"/>
    </location>
</feature>
<dbReference type="Proteomes" id="UP000245119">
    <property type="component" value="Linkage Group LG1"/>
</dbReference>
<dbReference type="AlphaFoldDB" id="A0A2T7PYU7"/>
<evidence type="ECO:0000256" key="1">
    <source>
        <dbReference type="SAM" id="MobiDB-lite"/>
    </source>
</evidence>
<evidence type="ECO:0000313" key="3">
    <source>
        <dbReference type="Proteomes" id="UP000245119"/>
    </source>
</evidence>
<evidence type="ECO:0000313" key="2">
    <source>
        <dbReference type="EMBL" id="PVD38594.1"/>
    </source>
</evidence>
<gene>
    <name evidence="2" type="ORF">C0Q70_01210</name>
</gene>
<accession>A0A2T7PYU7</accession>
<feature type="region of interest" description="Disordered" evidence="1">
    <location>
        <begin position="80"/>
        <end position="119"/>
    </location>
</feature>
<sequence>MIAAATAVVGVGSLHSSLPIYGGRSGFAYSVIRVDSEGEAGVHGKQEKVSASRVPRRAGLSPSEKERQLIFAEALMCGDTEASEPPSHTHTTHTQTKMLPAKRKHKWEGGWCEEGKKDS</sequence>
<dbReference type="EMBL" id="PZQS01000001">
    <property type="protein sequence ID" value="PVD38594.1"/>
    <property type="molecule type" value="Genomic_DNA"/>
</dbReference>
<keyword evidence="3" id="KW-1185">Reference proteome</keyword>
<proteinExistence type="predicted"/>
<protein>
    <submittedName>
        <fullName evidence="2">Uncharacterized protein</fullName>
    </submittedName>
</protein>
<feature type="compositionally biased region" description="Basic and acidic residues" evidence="1">
    <location>
        <begin position="38"/>
        <end position="50"/>
    </location>
</feature>
<name>A0A2T7PYU7_POMCA</name>
<comment type="caution">
    <text evidence="2">The sequence shown here is derived from an EMBL/GenBank/DDBJ whole genome shotgun (WGS) entry which is preliminary data.</text>
</comment>
<reference evidence="2 3" key="1">
    <citation type="submission" date="2018-04" db="EMBL/GenBank/DDBJ databases">
        <title>The genome of golden apple snail Pomacea canaliculata provides insight into stress tolerance and invasive adaptation.</title>
        <authorList>
            <person name="Liu C."/>
            <person name="Liu B."/>
            <person name="Ren Y."/>
            <person name="Zhang Y."/>
            <person name="Wang H."/>
            <person name="Li S."/>
            <person name="Jiang F."/>
            <person name="Yin L."/>
            <person name="Zhang G."/>
            <person name="Qian W."/>
            <person name="Fan W."/>
        </authorList>
    </citation>
    <scope>NUCLEOTIDE SEQUENCE [LARGE SCALE GENOMIC DNA]</scope>
    <source>
        <strain evidence="2">SZHN2017</strain>
        <tissue evidence="2">Muscle</tissue>
    </source>
</reference>
<organism evidence="2 3">
    <name type="scientific">Pomacea canaliculata</name>
    <name type="common">Golden apple snail</name>
    <dbReference type="NCBI Taxonomy" id="400727"/>
    <lineage>
        <taxon>Eukaryota</taxon>
        <taxon>Metazoa</taxon>
        <taxon>Spiralia</taxon>
        <taxon>Lophotrochozoa</taxon>
        <taxon>Mollusca</taxon>
        <taxon>Gastropoda</taxon>
        <taxon>Caenogastropoda</taxon>
        <taxon>Architaenioglossa</taxon>
        <taxon>Ampullarioidea</taxon>
        <taxon>Ampullariidae</taxon>
        <taxon>Pomacea</taxon>
    </lineage>
</organism>